<keyword evidence="2" id="KW-1185">Reference proteome</keyword>
<accession>A0A239SD16</accession>
<gene>
    <name evidence="1" type="ORF">SAMEA4530655_01340</name>
</gene>
<dbReference type="KEGG" id="pspu:NA29_10995"/>
<dbReference type="EMBL" id="LT906435">
    <property type="protein sequence ID" value="SNU83159.1"/>
    <property type="molecule type" value="Genomic_DNA"/>
</dbReference>
<name>A0A239SD16_9BURK</name>
<reference evidence="1 2" key="1">
    <citation type="submission" date="2017-06" db="EMBL/GenBank/DDBJ databases">
        <authorList>
            <consortium name="Pathogen Informatics"/>
        </authorList>
    </citation>
    <scope>NUCLEOTIDE SEQUENCE [LARGE SCALE GENOMIC DNA]</scope>
    <source>
        <strain evidence="1 2">NCTC13161</strain>
    </source>
</reference>
<dbReference type="AlphaFoldDB" id="A0A239SD16"/>
<proteinExistence type="predicted"/>
<protein>
    <submittedName>
        <fullName evidence="1">Uncharacterized protein</fullName>
    </submittedName>
</protein>
<dbReference type="GeneID" id="88094017"/>
<dbReference type="OrthoDB" id="8939307at2"/>
<dbReference type="RefSeq" id="WP_039397023.1">
    <property type="nucleotide sequence ID" value="NZ_CABPRX010000005.1"/>
</dbReference>
<evidence type="ECO:0000313" key="2">
    <source>
        <dbReference type="Proteomes" id="UP000215126"/>
    </source>
</evidence>
<evidence type="ECO:0000313" key="1">
    <source>
        <dbReference type="EMBL" id="SNU83159.1"/>
    </source>
</evidence>
<sequence length="198" mass="22392">MEEFILLSRGDLVPPVSVDSRYPRVMIDEQGTPERAALHYDGCMKSWCYDGEEKRRFLPVDVRLDVIEGSPHWWSVRAEVRSPVASHAAFDESLRLTFRSHLRNGTYEVESPPDADVMMIYQLTFRDPPAYPGQDVHITVSAMSGKVTLCNDPANFLMGGTFEDVVIPVPALRPLIGAGPRWPYKLCLTCGYFEVMRP</sequence>
<dbReference type="Proteomes" id="UP000215126">
    <property type="component" value="Chromosome 1"/>
</dbReference>
<organism evidence="1 2">
    <name type="scientific">Pandoraea sputorum</name>
    <dbReference type="NCBI Taxonomy" id="93222"/>
    <lineage>
        <taxon>Bacteria</taxon>
        <taxon>Pseudomonadati</taxon>
        <taxon>Pseudomonadota</taxon>
        <taxon>Betaproteobacteria</taxon>
        <taxon>Burkholderiales</taxon>
        <taxon>Burkholderiaceae</taxon>
        <taxon>Pandoraea</taxon>
    </lineage>
</organism>